<dbReference type="InterPro" id="IPR001189">
    <property type="entry name" value="Mn/Fe_SOD"/>
</dbReference>
<dbReference type="Proteomes" id="UP000241639">
    <property type="component" value="Unassembled WGS sequence"/>
</dbReference>
<evidence type="ECO:0000313" key="11">
    <source>
        <dbReference type="Proteomes" id="UP000241639"/>
    </source>
</evidence>
<feature type="domain" description="Manganese/iron superoxide dismutase C-terminal" evidence="9">
    <location>
        <begin position="98"/>
        <end position="199"/>
    </location>
</feature>
<comment type="catalytic activity">
    <reaction evidence="7">
        <text>2 superoxide + 2 H(+) = H2O2 + O2</text>
        <dbReference type="Rhea" id="RHEA:20696"/>
        <dbReference type="ChEBI" id="CHEBI:15378"/>
        <dbReference type="ChEBI" id="CHEBI:15379"/>
        <dbReference type="ChEBI" id="CHEBI:16240"/>
        <dbReference type="ChEBI" id="CHEBI:18421"/>
        <dbReference type="EC" id="1.15.1.1"/>
    </reaction>
</comment>
<gene>
    <name evidence="10" type="ORF">C8J48_2666</name>
</gene>
<dbReference type="GO" id="GO:0046872">
    <property type="term" value="F:metal ion binding"/>
    <property type="evidence" value="ECO:0007669"/>
    <property type="project" value="UniProtKB-KW"/>
</dbReference>
<evidence type="ECO:0000256" key="4">
    <source>
        <dbReference type="ARBA" id="ARBA00022723"/>
    </source>
</evidence>
<evidence type="ECO:0000256" key="7">
    <source>
        <dbReference type="RuleBase" id="RU000414"/>
    </source>
</evidence>
<dbReference type="PANTHER" id="PTHR43595:SF2">
    <property type="entry name" value="SMALL RIBOSOMAL SUBUNIT PROTEIN MS42"/>
    <property type="match status" value="1"/>
</dbReference>
<dbReference type="PRINTS" id="PR01703">
    <property type="entry name" value="MNSODISMTASE"/>
</dbReference>
<dbReference type="OrthoDB" id="9803125at2"/>
<dbReference type="AlphaFoldDB" id="A0A2T4ZDR4"/>
<name>A0A2T4ZDR4_9BACL</name>
<dbReference type="PIRSF" id="PIRSF000349">
    <property type="entry name" value="SODismutase"/>
    <property type="match status" value="1"/>
</dbReference>
<comment type="similarity">
    <text evidence="2 7">Belongs to the iron/manganese superoxide dismutase family.</text>
</comment>
<feature type="binding site" evidence="6">
    <location>
        <position position="170"/>
    </location>
    <ligand>
        <name>Mn(2+)</name>
        <dbReference type="ChEBI" id="CHEBI:29035"/>
    </ligand>
</feature>
<comment type="function">
    <text evidence="7">Destroys radicals which are normally produced within the cells and which are toxic to biological systems.</text>
</comment>
<evidence type="ECO:0000313" key="10">
    <source>
        <dbReference type="EMBL" id="PTM60027.1"/>
    </source>
</evidence>
<proteinExistence type="inferred from homology"/>
<dbReference type="InterPro" id="IPR036314">
    <property type="entry name" value="SOD_C_sf"/>
</dbReference>
<sequence>MAKHELPALPYPPDALEPHIDAQTMEIHHGRHHQTYVDKLNAALEGHAQLASLSVDELIANIDQVPDAIRGAVQNNGGGHVNHTLFWQILSPDGGGEPTGEVGTAINETFGGFDKFQEEFANAAVNRFGSGWAWLVVKNDGNLAVINTLNQDSPLMDGHTPILGLDVWEHAYYLKYQNKRPDYIKAFWNVVNWDEVNKRYLDTKK</sequence>
<feature type="domain" description="Manganese/iron superoxide dismutase N-terminal" evidence="8">
    <location>
        <begin position="3"/>
        <end position="91"/>
    </location>
</feature>
<dbReference type="GO" id="GO:0004784">
    <property type="term" value="F:superoxide dismutase activity"/>
    <property type="evidence" value="ECO:0007669"/>
    <property type="project" value="UniProtKB-EC"/>
</dbReference>
<keyword evidence="11" id="KW-1185">Reference proteome</keyword>
<keyword evidence="4 6" id="KW-0479">Metal-binding</keyword>
<dbReference type="EMBL" id="PZZP01000001">
    <property type="protein sequence ID" value="PTM60027.1"/>
    <property type="molecule type" value="Genomic_DNA"/>
</dbReference>
<reference evidence="10 11" key="1">
    <citation type="submission" date="2018-04" db="EMBL/GenBank/DDBJ databases">
        <title>Genomic Encyclopedia of Archaeal and Bacterial Type Strains, Phase II (KMG-II): from individual species to whole genera.</title>
        <authorList>
            <person name="Goeker M."/>
        </authorList>
    </citation>
    <scope>NUCLEOTIDE SEQUENCE [LARGE SCALE GENOMIC DNA]</scope>
    <source>
        <strain evidence="10 11">DSM 45169</strain>
    </source>
</reference>
<accession>A0A2T4ZDR4</accession>
<dbReference type="RefSeq" id="WP_107727460.1">
    <property type="nucleotide sequence ID" value="NZ_PZZP01000001.1"/>
</dbReference>
<dbReference type="Pfam" id="PF00081">
    <property type="entry name" value="Sod_Fe_N"/>
    <property type="match status" value="1"/>
</dbReference>
<dbReference type="InterPro" id="IPR019833">
    <property type="entry name" value="Mn/Fe_SOD_BS"/>
</dbReference>
<dbReference type="SUPFAM" id="SSF54719">
    <property type="entry name" value="Fe,Mn superoxide dismutase (SOD), C-terminal domain"/>
    <property type="match status" value="1"/>
</dbReference>
<dbReference type="Gene3D" id="3.55.40.20">
    <property type="entry name" value="Iron/manganese superoxide dismutase, C-terminal domain"/>
    <property type="match status" value="1"/>
</dbReference>
<dbReference type="EC" id="1.15.1.1" evidence="3 7"/>
<dbReference type="PROSITE" id="PS00088">
    <property type="entry name" value="SOD_MN"/>
    <property type="match status" value="1"/>
</dbReference>
<evidence type="ECO:0000256" key="2">
    <source>
        <dbReference type="ARBA" id="ARBA00008714"/>
    </source>
</evidence>
<dbReference type="FunFam" id="1.10.287.990:FF:000001">
    <property type="entry name" value="Superoxide dismutase"/>
    <property type="match status" value="1"/>
</dbReference>
<feature type="binding site" evidence="6">
    <location>
        <position position="28"/>
    </location>
    <ligand>
        <name>Mn(2+)</name>
        <dbReference type="ChEBI" id="CHEBI:29035"/>
    </ligand>
</feature>
<dbReference type="Gene3D" id="1.10.287.990">
    <property type="entry name" value="Fe,Mn superoxide dismutase (SOD) domain"/>
    <property type="match status" value="1"/>
</dbReference>
<evidence type="ECO:0000259" key="8">
    <source>
        <dbReference type="Pfam" id="PF00081"/>
    </source>
</evidence>
<evidence type="ECO:0000259" key="9">
    <source>
        <dbReference type="Pfam" id="PF02777"/>
    </source>
</evidence>
<dbReference type="PANTHER" id="PTHR43595">
    <property type="entry name" value="37S RIBOSOMAL PROTEIN S26, MITOCHONDRIAL"/>
    <property type="match status" value="1"/>
</dbReference>
<keyword evidence="5 7" id="KW-0560">Oxidoreductase</keyword>
<dbReference type="GO" id="GO:0005737">
    <property type="term" value="C:cytoplasm"/>
    <property type="evidence" value="ECO:0007669"/>
    <property type="project" value="TreeGrafter"/>
</dbReference>
<evidence type="ECO:0000256" key="5">
    <source>
        <dbReference type="ARBA" id="ARBA00023002"/>
    </source>
</evidence>
<dbReference type="FunFam" id="3.55.40.20:FF:000001">
    <property type="entry name" value="Superoxide dismutase"/>
    <property type="match status" value="1"/>
</dbReference>
<dbReference type="Pfam" id="PF02777">
    <property type="entry name" value="Sod_Fe_C"/>
    <property type="match status" value="1"/>
</dbReference>
<organism evidence="10 11">
    <name type="scientific">Desmospora activa DSM 45169</name>
    <dbReference type="NCBI Taxonomy" id="1121389"/>
    <lineage>
        <taxon>Bacteria</taxon>
        <taxon>Bacillati</taxon>
        <taxon>Bacillota</taxon>
        <taxon>Bacilli</taxon>
        <taxon>Bacillales</taxon>
        <taxon>Thermoactinomycetaceae</taxon>
        <taxon>Desmospora</taxon>
    </lineage>
</organism>
<protein>
    <recommendedName>
        <fullName evidence="3 7">Superoxide dismutase</fullName>
        <ecNumber evidence="3 7">1.15.1.1</ecNumber>
    </recommendedName>
</protein>
<feature type="binding site" evidence="6">
    <location>
        <position position="166"/>
    </location>
    <ligand>
        <name>Mn(2+)</name>
        <dbReference type="ChEBI" id="CHEBI:29035"/>
    </ligand>
</feature>
<feature type="binding site" evidence="6">
    <location>
        <position position="83"/>
    </location>
    <ligand>
        <name>Mn(2+)</name>
        <dbReference type="ChEBI" id="CHEBI:29035"/>
    </ligand>
</feature>
<dbReference type="InterPro" id="IPR036324">
    <property type="entry name" value="Mn/Fe_SOD_N_sf"/>
</dbReference>
<dbReference type="InterPro" id="IPR019831">
    <property type="entry name" value="Mn/Fe_SOD_N"/>
</dbReference>
<comment type="caution">
    <text evidence="10">The sequence shown here is derived from an EMBL/GenBank/DDBJ whole genome shotgun (WGS) entry which is preliminary data.</text>
</comment>
<evidence type="ECO:0000256" key="1">
    <source>
        <dbReference type="ARBA" id="ARBA00001936"/>
    </source>
</evidence>
<dbReference type="InterPro" id="IPR019832">
    <property type="entry name" value="Mn/Fe_SOD_C"/>
</dbReference>
<dbReference type="SUPFAM" id="SSF46609">
    <property type="entry name" value="Fe,Mn superoxide dismutase (SOD), N-terminal domain"/>
    <property type="match status" value="1"/>
</dbReference>
<comment type="cofactor">
    <cofactor evidence="1">
        <name>Mn(2+)</name>
        <dbReference type="ChEBI" id="CHEBI:29035"/>
    </cofactor>
</comment>
<evidence type="ECO:0000256" key="6">
    <source>
        <dbReference type="PIRSR" id="PIRSR000349-1"/>
    </source>
</evidence>
<evidence type="ECO:0000256" key="3">
    <source>
        <dbReference type="ARBA" id="ARBA00012682"/>
    </source>
</evidence>